<dbReference type="Proteomes" id="UP000244338">
    <property type="component" value="Unassembled WGS sequence"/>
</dbReference>
<sequence>MPTPREWYLEYHIARDRPGLLGDVASLLGMLMINIVTINGVDTRRRGLLLTSDDDEKIDLLARLLHVMPNITVTALRPPTLLDRLAVRHGQYIDQDASDRRTLRFLRNDLGILVNFLGELLKQDGHQLIGIRGMPRVGKSEATIAACVYANKRWTMISSTLLRQTLKTELTELEYKEDSVFMIDAMVSFFRGSEAHQALIREVLRMNRPKIVEHPDVMVHETEVTWRDFDYVIELRNSPEETIVYDFNELRLRYGSGL</sequence>
<feature type="domain" description="DUF3388" evidence="1">
    <location>
        <begin position="73"/>
        <end position="248"/>
    </location>
</feature>
<dbReference type="SUPFAM" id="SSF55021">
    <property type="entry name" value="ACT-like"/>
    <property type="match status" value="1"/>
</dbReference>
<protein>
    <submittedName>
        <fullName evidence="2">ACT domain protein</fullName>
    </submittedName>
</protein>
<dbReference type="PIRSF" id="PIRSF021288">
    <property type="entry name" value="UCP021288_ACT"/>
    <property type="match status" value="1"/>
</dbReference>
<name>A0A2R6XZQ5_9BACL</name>
<evidence type="ECO:0000259" key="1">
    <source>
        <dbReference type="Pfam" id="PF11868"/>
    </source>
</evidence>
<dbReference type="InterPro" id="IPR045865">
    <property type="entry name" value="ACT-like_dom_sf"/>
</dbReference>
<dbReference type="Pfam" id="PF11868">
    <property type="entry name" value="DUF3388"/>
    <property type="match status" value="1"/>
</dbReference>
<proteinExistence type="predicted"/>
<dbReference type="InterPro" id="IPR024514">
    <property type="entry name" value="DUF3388"/>
</dbReference>
<evidence type="ECO:0000313" key="2">
    <source>
        <dbReference type="EMBL" id="PTQ55908.1"/>
    </source>
</evidence>
<comment type="caution">
    <text evidence="2">The sequence shown here is derived from an EMBL/GenBank/DDBJ whole genome shotgun (WGS) entry which is preliminary data.</text>
</comment>
<dbReference type="EMBL" id="PEBX01000061">
    <property type="protein sequence ID" value="PTQ55908.1"/>
    <property type="molecule type" value="Genomic_DNA"/>
</dbReference>
<evidence type="ECO:0000313" key="3">
    <source>
        <dbReference type="Proteomes" id="UP000244338"/>
    </source>
</evidence>
<reference evidence="3" key="1">
    <citation type="journal article" date="2018" name="Sci. Rep.">
        <title>Lignite coal burning seam in the remote Altai Mountains harbors a hydrogen-driven thermophilic microbial community.</title>
        <authorList>
            <person name="Kadnikov V.V."/>
            <person name="Mardanov A.V."/>
            <person name="Ivasenko D.A."/>
            <person name="Antsiferov D.V."/>
            <person name="Beletsky A.V."/>
            <person name="Karnachuk O.V."/>
            <person name="Ravin N.V."/>
        </authorList>
    </citation>
    <scope>NUCLEOTIDE SEQUENCE [LARGE SCALE GENOMIC DNA]</scope>
</reference>
<dbReference type="InterPro" id="IPR016784">
    <property type="entry name" value="UCP021288_ACT"/>
</dbReference>
<organism evidence="2 3">
    <name type="scientific">Candidatus Carbonibacillus altaicus</name>
    <dbReference type="NCBI Taxonomy" id="2163959"/>
    <lineage>
        <taxon>Bacteria</taxon>
        <taxon>Bacillati</taxon>
        <taxon>Bacillota</taxon>
        <taxon>Bacilli</taxon>
        <taxon>Bacillales</taxon>
        <taxon>Candidatus Carbonibacillus</taxon>
    </lineage>
</organism>
<accession>A0A2R6XZQ5</accession>
<gene>
    <name evidence="2" type="ORF">BSOLF_1135</name>
</gene>
<dbReference type="AlphaFoldDB" id="A0A2R6XZQ5"/>